<accession>A0A1M6JAT5</accession>
<keyword evidence="1" id="KW-0812">Transmembrane</keyword>
<reference evidence="4" key="1">
    <citation type="submission" date="2016-11" db="EMBL/GenBank/DDBJ databases">
        <authorList>
            <person name="Varghese N."/>
            <person name="Submissions S."/>
        </authorList>
    </citation>
    <scope>NUCLEOTIDE SEQUENCE [LARGE SCALE GENOMIC DNA]</scope>
    <source>
        <strain evidence="4">DSM 26134</strain>
    </source>
</reference>
<name>A0A1M6JAT5_REIAG</name>
<evidence type="ECO:0000259" key="2">
    <source>
        <dbReference type="Pfam" id="PF13386"/>
    </source>
</evidence>
<feature type="transmembrane region" description="Helical" evidence="1">
    <location>
        <begin position="156"/>
        <end position="177"/>
    </location>
</feature>
<dbReference type="PANTHER" id="PTHR42208">
    <property type="entry name" value="HEAVY METAL TRANSPORTER-RELATED"/>
    <property type="match status" value="1"/>
</dbReference>
<keyword evidence="4" id="KW-1185">Reference proteome</keyword>
<keyword evidence="1" id="KW-1133">Transmembrane helix</keyword>
<organism evidence="3 4">
    <name type="scientific">Reichenbachiella agariperforans</name>
    <dbReference type="NCBI Taxonomy" id="156994"/>
    <lineage>
        <taxon>Bacteria</taxon>
        <taxon>Pseudomonadati</taxon>
        <taxon>Bacteroidota</taxon>
        <taxon>Cytophagia</taxon>
        <taxon>Cytophagales</taxon>
        <taxon>Reichenbachiellaceae</taxon>
        <taxon>Reichenbachiella</taxon>
    </lineage>
</organism>
<evidence type="ECO:0000313" key="3">
    <source>
        <dbReference type="EMBL" id="SHJ43808.1"/>
    </source>
</evidence>
<feature type="domain" description="Urease accessory protein UreH-like transmembrane" evidence="2">
    <location>
        <begin position="5"/>
        <end position="202"/>
    </location>
</feature>
<dbReference type="Proteomes" id="UP000184474">
    <property type="component" value="Unassembled WGS sequence"/>
</dbReference>
<evidence type="ECO:0000313" key="4">
    <source>
        <dbReference type="Proteomes" id="UP000184474"/>
    </source>
</evidence>
<feature type="transmembrane region" description="Helical" evidence="1">
    <location>
        <begin position="73"/>
        <end position="90"/>
    </location>
</feature>
<dbReference type="AlphaFoldDB" id="A0A1M6JAT5"/>
<sequence length="234" mass="25387">MYWSALILGFLGSMHCVIMCGPIALTLKSQNSLNRFVTSRLLYNLGRISTYSLLGVVFGLLGQGLVLATYQQFISILLGAMMLLLAIALYKRMDATGLGRPLSRLTQWFRRIFGQAMKGHQLLSSYLTGLINGFLPCGLVYAALVGALATGALTKGAWYMMIFGLGTFPAMLIVSLTGQLIAHRITPQVHKLSAGFVMLLGCILILRGMELSVPYLSPVIGFLYPLDGGITVCQ</sequence>
<dbReference type="InterPro" id="IPR039447">
    <property type="entry name" value="UreH-like_TM_dom"/>
</dbReference>
<proteinExistence type="predicted"/>
<feature type="transmembrane region" description="Helical" evidence="1">
    <location>
        <begin position="48"/>
        <end position="67"/>
    </location>
</feature>
<evidence type="ECO:0000256" key="1">
    <source>
        <dbReference type="SAM" id="Phobius"/>
    </source>
</evidence>
<dbReference type="STRING" id="156994.SAMN04488028_101115"/>
<gene>
    <name evidence="3" type="ORF">SAMN04488028_101115</name>
</gene>
<feature type="transmembrane region" description="Helical" evidence="1">
    <location>
        <begin position="6"/>
        <end position="27"/>
    </location>
</feature>
<dbReference type="EMBL" id="FRAA01000001">
    <property type="protein sequence ID" value="SHJ43808.1"/>
    <property type="molecule type" value="Genomic_DNA"/>
</dbReference>
<feature type="transmembrane region" description="Helical" evidence="1">
    <location>
        <begin position="126"/>
        <end position="150"/>
    </location>
</feature>
<dbReference type="RefSeq" id="WP_073118454.1">
    <property type="nucleotide sequence ID" value="NZ_FRAA01000001.1"/>
</dbReference>
<keyword evidence="1" id="KW-0472">Membrane</keyword>
<protein>
    <recommendedName>
        <fullName evidence="2">Urease accessory protein UreH-like transmembrane domain-containing protein</fullName>
    </recommendedName>
</protein>
<dbReference type="Pfam" id="PF13386">
    <property type="entry name" value="DsbD_2"/>
    <property type="match status" value="1"/>
</dbReference>
<feature type="transmembrane region" description="Helical" evidence="1">
    <location>
        <begin position="189"/>
        <end position="209"/>
    </location>
</feature>
<dbReference type="PANTHER" id="PTHR42208:SF1">
    <property type="entry name" value="HEAVY METAL TRANSPORTER"/>
    <property type="match status" value="1"/>
</dbReference>